<proteinExistence type="predicted"/>
<dbReference type="AlphaFoldDB" id="A0A317ZNZ8"/>
<evidence type="ECO:0000313" key="3">
    <source>
        <dbReference type="Proteomes" id="UP000246722"/>
    </source>
</evidence>
<comment type="caution">
    <text evidence="2">The sequence shown here is derived from an EMBL/GenBank/DDBJ whole genome shotgun (WGS) entry which is preliminary data.</text>
</comment>
<keyword evidence="3" id="KW-1185">Reference proteome</keyword>
<evidence type="ECO:0000313" key="2">
    <source>
        <dbReference type="EMBL" id="PXA68196.1"/>
    </source>
</evidence>
<sequence length="81" mass="8450">MSNSDQTPPPSAPEAPAYDSAAASASAARLIEIVQAINEVDVSASSLDDRAAVVELIEITTDEQRSSLLLALLLDRLRTGA</sequence>
<accession>A0A317ZNZ8</accession>
<protein>
    <submittedName>
        <fullName evidence="2">Uncharacterized protein</fullName>
    </submittedName>
</protein>
<reference evidence="2 3" key="1">
    <citation type="submission" date="2018-05" db="EMBL/GenBank/DDBJ databases">
        <title>Genetic diversity of glacier-inhabiting Cryobacterium bacteria in China and description of Cryobacterium mengkeensis sp. nov. and Arthrobacter glacialis sp. nov.</title>
        <authorList>
            <person name="Liu Q."/>
            <person name="Xin Y.-H."/>
        </authorList>
    </citation>
    <scope>NUCLEOTIDE SEQUENCE [LARGE SCALE GENOMIC DNA]</scope>
    <source>
        <strain evidence="2 3">SK-1</strain>
    </source>
</reference>
<feature type="region of interest" description="Disordered" evidence="1">
    <location>
        <begin position="1"/>
        <end position="20"/>
    </location>
</feature>
<organism evidence="2 3">
    <name type="scientific">Cryobacterium arcticum</name>
    <dbReference type="NCBI Taxonomy" id="670052"/>
    <lineage>
        <taxon>Bacteria</taxon>
        <taxon>Bacillati</taxon>
        <taxon>Actinomycetota</taxon>
        <taxon>Actinomycetes</taxon>
        <taxon>Micrococcales</taxon>
        <taxon>Microbacteriaceae</taxon>
        <taxon>Cryobacterium</taxon>
    </lineage>
</organism>
<name>A0A317ZNZ8_9MICO</name>
<dbReference type="Proteomes" id="UP000246722">
    <property type="component" value="Unassembled WGS sequence"/>
</dbReference>
<dbReference type="RefSeq" id="WP_110127865.1">
    <property type="nucleotide sequence ID" value="NZ_QHLY01000012.1"/>
</dbReference>
<dbReference type="EMBL" id="QHLY01000012">
    <property type="protein sequence ID" value="PXA68196.1"/>
    <property type="molecule type" value="Genomic_DNA"/>
</dbReference>
<gene>
    <name evidence="2" type="ORF">CTB96_16355</name>
</gene>
<evidence type="ECO:0000256" key="1">
    <source>
        <dbReference type="SAM" id="MobiDB-lite"/>
    </source>
</evidence>